<evidence type="ECO:0000256" key="6">
    <source>
        <dbReference type="SAM" id="SignalP"/>
    </source>
</evidence>
<dbReference type="GO" id="GO:0004568">
    <property type="term" value="F:chitinase activity"/>
    <property type="evidence" value="ECO:0007669"/>
    <property type="project" value="TreeGrafter"/>
</dbReference>
<dbReference type="PROSITE" id="PS51910">
    <property type="entry name" value="GH18_2"/>
    <property type="match status" value="1"/>
</dbReference>
<accession>A0AAD3S4W1</accession>
<protein>
    <recommendedName>
        <fullName evidence="7">GH18 domain-containing protein</fullName>
    </recommendedName>
</protein>
<dbReference type="GO" id="GO:0005975">
    <property type="term" value="P:carbohydrate metabolic process"/>
    <property type="evidence" value="ECO:0007669"/>
    <property type="project" value="InterPro"/>
</dbReference>
<keyword evidence="3" id="KW-0378">Hydrolase</keyword>
<evidence type="ECO:0000256" key="2">
    <source>
        <dbReference type="ARBA" id="ARBA00022729"/>
    </source>
</evidence>
<dbReference type="InterPro" id="IPR011583">
    <property type="entry name" value="Chitinase_II/V-like_cat"/>
</dbReference>
<dbReference type="SMART" id="SM00636">
    <property type="entry name" value="Glyco_18"/>
    <property type="match status" value="1"/>
</dbReference>
<dbReference type="InterPro" id="IPR050314">
    <property type="entry name" value="Glycosyl_Hydrlase_18"/>
</dbReference>
<evidence type="ECO:0000313" key="9">
    <source>
        <dbReference type="Proteomes" id="UP001279734"/>
    </source>
</evidence>
<sequence>MASSQIFLFSLITLLLLLLPSLSAAPLAVKAVYWFPDSGLPLKSINPTFFSHMFYAFAGLNTSTNQLTISKSNQDDFSQFTKILREKNPSIETIISIGGGGANASSFAAMASTNSSRKAFIDSSIELARTNNFSGWDLDWEYPKSQSDMNNLGSLLSEWRSALVSGNQSLILTAAVYYKSTVDSLNYPIKSMASNLDWINVMAYDFYAPAWSPPETQPHAALYDPTGQISGSIGVANWTAAGMPATKIALGMPFYGYNWVLLNPSNHGYLAPTNSSGGGAMTYSAIKEFIEQYEATTVFNSTVVENYCYSGTTWITYDDVQSITAKVSYAKQQGLLGYFAWHVGADDSNFTLSKTAWQT</sequence>
<evidence type="ECO:0000313" key="8">
    <source>
        <dbReference type="EMBL" id="GMH04473.1"/>
    </source>
</evidence>
<gene>
    <name evidence="8" type="ORF">Nepgr_006312</name>
</gene>
<dbReference type="PANTHER" id="PTHR11177:SF383">
    <property type="entry name" value="GLYCOSYL HYDROLASE FAMILY PROTEIN WITH CHITINASE INSERTION DOMAIN-CONTAINING PROTEIN"/>
    <property type="match status" value="1"/>
</dbReference>
<feature type="chain" id="PRO_5042115160" description="GH18 domain-containing protein" evidence="6">
    <location>
        <begin position="25"/>
        <end position="359"/>
    </location>
</feature>
<dbReference type="FunFam" id="3.10.50.10:FF:000003">
    <property type="entry name" value="Class V chitinase CHIT5b"/>
    <property type="match status" value="1"/>
</dbReference>
<evidence type="ECO:0000259" key="7">
    <source>
        <dbReference type="PROSITE" id="PS51910"/>
    </source>
</evidence>
<feature type="domain" description="GH18" evidence="7">
    <location>
        <begin position="28"/>
        <end position="359"/>
    </location>
</feature>
<comment type="similarity">
    <text evidence="1">Belongs to the glycosyl hydrolase 18 family. Chitinase class V subfamily.</text>
</comment>
<dbReference type="AlphaFoldDB" id="A0AAD3S4W1"/>
<dbReference type="InterPro" id="IPR001223">
    <property type="entry name" value="Glyco_hydro18_cat"/>
</dbReference>
<name>A0AAD3S4W1_NEPGR</name>
<evidence type="ECO:0000256" key="3">
    <source>
        <dbReference type="ARBA" id="ARBA00022801"/>
    </source>
</evidence>
<keyword evidence="4" id="KW-0325">Glycoprotein</keyword>
<evidence type="ECO:0000256" key="4">
    <source>
        <dbReference type="ARBA" id="ARBA00023180"/>
    </source>
</evidence>
<dbReference type="Pfam" id="PF00704">
    <property type="entry name" value="Glyco_hydro_18"/>
    <property type="match status" value="1"/>
</dbReference>
<keyword evidence="2 6" id="KW-0732">Signal</keyword>
<dbReference type="Gene3D" id="3.10.50.10">
    <property type="match status" value="1"/>
</dbReference>
<reference evidence="8" key="1">
    <citation type="submission" date="2023-05" db="EMBL/GenBank/DDBJ databases">
        <title>Nepenthes gracilis genome sequencing.</title>
        <authorList>
            <person name="Fukushima K."/>
        </authorList>
    </citation>
    <scope>NUCLEOTIDE SEQUENCE</scope>
    <source>
        <strain evidence="8">SING2019-196</strain>
    </source>
</reference>
<dbReference type="Proteomes" id="UP001279734">
    <property type="component" value="Unassembled WGS sequence"/>
</dbReference>
<evidence type="ECO:0000256" key="1">
    <source>
        <dbReference type="ARBA" id="ARBA00008682"/>
    </source>
</evidence>
<dbReference type="Gene3D" id="3.20.20.80">
    <property type="entry name" value="Glycosidases"/>
    <property type="match status" value="1"/>
</dbReference>
<organism evidence="8 9">
    <name type="scientific">Nepenthes gracilis</name>
    <name type="common">Slender pitcher plant</name>
    <dbReference type="NCBI Taxonomy" id="150966"/>
    <lineage>
        <taxon>Eukaryota</taxon>
        <taxon>Viridiplantae</taxon>
        <taxon>Streptophyta</taxon>
        <taxon>Embryophyta</taxon>
        <taxon>Tracheophyta</taxon>
        <taxon>Spermatophyta</taxon>
        <taxon>Magnoliopsida</taxon>
        <taxon>eudicotyledons</taxon>
        <taxon>Gunneridae</taxon>
        <taxon>Pentapetalae</taxon>
        <taxon>Caryophyllales</taxon>
        <taxon>Nepenthaceae</taxon>
        <taxon>Nepenthes</taxon>
    </lineage>
</organism>
<feature type="signal peptide" evidence="6">
    <location>
        <begin position="1"/>
        <end position="24"/>
    </location>
</feature>
<comment type="caution">
    <text evidence="8">The sequence shown here is derived from an EMBL/GenBank/DDBJ whole genome shotgun (WGS) entry which is preliminary data.</text>
</comment>
<dbReference type="PANTHER" id="PTHR11177">
    <property type="entry name" value="CHITINASE"/>
    <property type="match status" value="1"/>
</dbReference>
<dbReference type="GO" id="GO:0008061">
    <property type="term" value="F:chitin binding"/>
    <property type="evidence" value="ECO:0007669"/>
    <property type="project" value="InterPro"/>
</dbReference>
<dbReference type="InterPro" id="IPR017853">
    <property type="entry name" value="GH"/>
</dbReference>
<dbReference type="EMBL" id="BSYO01000005">
    <property type="protein sequence ID" value="GMH04473.1"/>
    <property type="molecule type" value="Genomic_DNA"/>
</dbReference>
<dbReference type="CDD" id="cd02879">
    <property type="entry name" value="GH18_plant_chitinase_class_V"/>
    <property type="match status" value="1"/>
</dbReference>
<dbReference type="GO" id="GO:0005576">
    <property type="term" value="C:extracellular region"/>
    <property type="evidence" value="ECO:0007669"/>
    <property type="project" value="TreeGrafter"/>
</dbReference>
<proteinExistence type="inferred from homology"/>
<dbReference type="SUPFAM" id="SSF54556">
    <property type="entry name" value="Chitinase insertion domain"/>
    <property type="match status" value="1"/>
</dbReference>
<dbReference type="InterPro" id="IPR029070">
    <property type="entry name" value="Chitinase_insertion_sf"/>
</dbReference>
<dbReference type="GO" id="GO:0006032">
    <property type="term" value="P:chitin catabolic process"/>
    <property type="evidence" value="ECO:0007669"/>
    <property type="project" value="TreeGrafter"/>
</dbReference>
<keyword evidence="5" id="KW-0326">Glycosidase</keyword>
<keyword evidence="9" id="KW-1185">Reference proteome</keyword>
<dbReference type="SUPFAM" id="SSF51445">
    <property type="entry name" value="(Trans)glycosidases"/>
    <property type="match status" value="1"/>
</dbReference>
<evidence type="ECO:0000256" key="5">
    <source>
        <dbReference type="ARBA" id="ARBA00023295"/>
    </source>
</evidence>